<evidence type="ECO:0000313" key="2">
    <source>
        <dbReference type="Proteomes" id="UP001552299"/>
    </source>
</evidence>
<protein>
    <submittedName>
        <fullName evidence="1">Uncharacterized protein</fullName>
    </submittedName>
</protein>
<accession>A0ABD0U2Q2</accession>
<dbReference type="EMBL" id="JANQDX010000018">
    <property type="protein sequence ID" value="KAL0906115.1"/>
    <property type="molecule type" value="Genomic_DNA"/>
</dbReference>
<dbReference type="Proteomes" id="UP001552299">
    <property type="component" value="Unassembled WGS sequence"/>
</dbReference>
<organism evidence="1 2">
    <name type="scientific">Dendrobium thyrsiflorum</name>
    <name type="common">Pinecone-like raceme dendrobium</name>
    <name type="synonym">Orchid</name>
    <dbReference type="NCBI Taxonomy" id="117978"/>
    <lineage>
        <taxon>Eukaryota</taxon>
        <taxon>Viridiplantae</taxon>
        <taxon>Streptophyta</taxon>
        <taxon>Embryophyta</taxon>
        <taxon>Tracheophyta</taxon>
        <taxon>Spermatophyta</taxon>
        <taxon>Magnoliopsida</taxon>
        <taxon>Liliopsida</taxon>
        <taxon>Asparagales</taxon>
        <taxon>Orchidaceae</taxon>
        <taxon>Epidendroideae</taxon>
        <taxon>Malaxideae</taxon>
        <taxon>Dendrobiinae</taxon>
        <taxon>Dendrobium</taxon>
    </lineage>
</organism>
<dbReference type="AlphaFoldDB" id="A0ABD0U2Q2"/>
<sequence>MKVSVEDRISSMEGKVSDLHEMMKKILDNQNQMAVSEARGPVERNMNSKIRRSENNVEIIERSDGSGMLSDPVTLANQLKPGQKIISDLLKNYEINLNAMTLTSVRLHPAYAATFV</sequence>
<proteinExistence type="predicted"/>
<evidence type="ECO:0000313" key="1">
    <source>
        <dbReference type="EMBL" id="KAL0906115.1"/>
    </source>
</evidence>
<comment type="caution">
    <text evidence="1">The sequence shown here is derived from an EMBL/GenBank/DDBJ whole genome shotgun (WGS) entry which is preliminary data.</text>
</comment>
<reference evidence="1 2" key="1">
    <citation type="journal article" date="2024" name="Plant Biotechnol. J.">
        <title>Dendrobium thyrsiflorum genome and its molecular insights into genes involved in important horticultural traits.</title>
        <authorList>
            <person name="Chen B."/>
            <person name="Wang J.Y."/>
            <person name="Zheng P.J."/>
            <person name="Li K.L."/>
            <person name="Liang Y.M."/>
            <person name="Chen X.F."/>
            <person name="Zhang C."/>
            <person name="Zhao X."/>
            <person name="He X."/>
            <person name="Zhang G.Q."/>
            <person name="Liu Z.J."/>
            <person name="Xu Q."/>
        </authorList>
    </citation>
    <scope>NUCLEOTIDE SEQUENCE [LARGE SCALE GENOMIC DNA]</scope>
    <source>
        <strain evidence="1">GZMU011</strain>
    </source>
</reference>
<keyword evidence="2" id="KW-1185">Reference proteome</keyword>
<gene>
    <name evidence="1" type="ORF">M5K25_024580</name>
</gene>
<name>A0ABD0U2Q2_DENTH</name>